<dbReference type="InterPro" id="IPR055285">
    <property type="entry name" value="ANKRD13_C"/>
</dbReference>
<dbReference type="PROSITE" id="PS50086">
    <property type="entry name" value="TBC_RABGAP"/>
    <property type="match status" value="1"/>
</dbReference>
<dbReference type="SMART" id="SM00248">
    <property type="entry name" value="ANK"/>
    <property type="match status" value="3"/>
</dbReference>
<protein>
    <recommendedName>
        <fullName evidence="8">UBA domain-containing protein</fullName>
    </recommendedName>
</protein>
<dbReference type="SUPFAM" id="SSF47923">
    <property type="entry name" value="Ypt/Rab-GAP domain of gyp1p"/>
    <property type="match status" value="2"/>
</dbReference>
<dbReference type="CDD" id="cd14290">
    <property type="entry name" value="UBA_PUB_plant"/>
    <property type="match status" value="1"/>
</dbReference>
<dbReference type="InterPro" id="IPR013087">
    <property type="entry name" value="Znf_C2H2_type"/>
</dbReference>
<dbReference type="SUPFAM" id="SSF143503">
    <property type="entry name" value="PUG domain-like"/>
    <property type="match status" value="1"/>
</dbReference>
<feature type="domain" description="UBA" evidence="4">
    <location>
        <begin position="114"/>
        <end position="155"/>
    </location>
</feature>
<dbReference type="InterPro" id="IPR015940">
    <property type="entry name" value="UBA"/>
</dbReference>
<dbReference type="Pfam" id="PF00566">
    <property type="entry name" value="RabGAP-TBC"/>
    <property type="match status" value="1"/>
</dbReference>
<dbReference type="Pfam" id="PF00023">
    <property type="entry name" value="Ank"/>
    <property type="match status" value="1"/>
</dbReference>
<feature type="coiled-coil region" evidence="2">
    <location>
        <begin position="186"/>
        <end position="217"/>
    </location>
</feature>
<dbReference type="Gene3D" id="1.25.40.20">
    <property type="entry name" value="Ankyrin repeat-containing domain"/>
    <property type="match status" value="1"/>
</dbReference>
<dbReference type="SUPFAM" id="SSF48403">
    <property type="entry name" value="Ankyrin repeat"/>
    <property type="match status" value="1"/>
</dbReference>
<dbReference type="Gene3D" id="1.20.58.2190">
    <property type="match status" value="1"/>
</dbReference>
<evidence type="ECO:0000256" key="2">
    <source>
        <dbReference type="SAM" id="Coils"/>
    </source>
</evidence>
<feature type="region of interest" description="Disordered" evidence="3">
    <location>
        <begin position="428"/>
        <end position="447"/>
    </location>
</feature>
<evidence type="ECO:0000259" key="4">
    <source>
        <dbReference type="PROSITE" id="PS50030"/>
    </source>
</evidence>
<feature type="region of interest" description="Disordered" evidence="3">
    <location>
        <begin position="1247"/>
        <end position="1268"/>
    </location>
</feature>
<dbReference type="Gene3D" id="1.10.8.270">
    <property type="entry name" value="putative rabgap domain of human tbc1 domain family member 14 like domains"/>
    <property type="match status" value="1"/>
</dbReference>
<dbReference type="PROSITE" id="PS50088">
    <property type="entry name" value="ANK_REPEAT"/>
    <property type="match status" value="1"/>
</dbReference>
<dbReference type="SMART" id="SM00164">
    <property type="entry name" value="TBC"/>
    <property type="match status" value="1"/>
</dbReference>
<feature type="region of interest" description="Disordered" evidence="3">
    <location>
        <begin position="1437"/>
        <end position="1532"/>
    </location>
</feature>
<dbReference type="Gene3D" id="1.10.8.10">
    <property type="entry name" value="DNA helicase RuvA subunit, C-terminal domain"/>
    <property type="match status" value="1"/>
</dbReference>
<feature type="compositionally biased region" description="Basic and acidic residues" evidence="3">
    <location>
        <begin position="1510"/>
        <end position="1521"/>
    </location>
</feature>
<dbReference type="InterPro" id="IPR000195">
    <property type="entry name" value="Rab-GAP-TBC_dom"/>
</dbReference>
<evidence type="ECO:0000259" key="5">
    <source>
        <dbReference type="PROSITE" id="PS50086"/>
    </source>
</evidence>
<dbReference type="SMART" id="SM00165">
    <property type="entry name" value="UBA"/>
    <property type="match status" value="1"/>
</dbReference>
<dbReference type="InterPro" id="IPR057766">
    <property type="entry name" value="Znf-C2H2_OTU1-like_C"/>
</dbReference>
<dbReference type="Pfam" id="PF24560">
    <property type="entry name" value="zf-C2H2_OTU1_C"/>
    <property type="match status" value="1"/>
</dbReference>
<dbReference type="SMART" id="SM00580">
    <property type="entry name" value="PUG"/>
    <property type="match status" value="1"/>
</dbReference>
<accession>A0ABQ7LXB2</accession>
<dbReference type="CDD" id="cd10461">
    <property type="entry name" value="PUB_UBA_plant"/>
    <property type="match status" value="1"/>
</dbReference>
<dbReference type="PROSITE" id="PS50297">
    <property type="entry name" value="ANK_REP_REGION"/>
    <property type="match status" value="1"/>
</dbReference>
<dbReference type="InterPro" id="IPR036770">
    <property type="entry name" value="Ankyrin_rpt-contain_sf"/>
</dbReference>
<dbReference type="Pfam" id="PF11904">
    <property type="entry name" value="ANKRD13_C"/>
    <property type="match status" value="1"/>
</dbReference>
<evidence type="ECO:0000313" key="6">
    <source>
        <dbReference type="EMBL" id="KAG5391208.1"/>
    </source>
</evidence>
<feature type="compositionally biased region" description="Polar residues" evidence="3">
    <location>
        <begin position="1474"/>
        <end position="1486"/>
    </location>
</feature>
<name>A0ABQ7LXB2_BRACM</name>
<reference evidence="6 7" key="1">
    <citation type="submission" date="2021-03" db="EMBL/GenBank/DDBJ databases">
        <authorList>
            <person name="King G.J."/>
            <person name="Bancroft I."/>
            <person name="Baten A."/>
            <person name="Bloomfield J."/>
            <person name="Borpatragohain P."/>
            <person name="He Z."/>
            <person name="Irish N."/>
            <person name="Irwin J."/>
            <person name="Liu K."/>
            <person name="Mauleon R.P."/>
            <person name="Moore J."/>
            <person name="Morris R."/>
            <person name="Ostergaard L."/>
            <person name="Wang B."/>
            <person name="Wells R."/>
        </authorList>
    </citation>
    <scope>NUCLEOTIDE SEQUENCE [LARGE SCALE GENOMIC DNA]</scope>
    <source>
        <strain evidence="6">R-o-18</strain>
        <tissue evidence="6">Leaf</tissue>
    </source>
</reference>
<dbReference type="EMBL" id="JADBGQ010000007">
    <property type="protein sequence ID" value="KAG5391208.1"/>
    <property type="molecule type" value="Genomic_DNA"/>
</dbReference>
<feature type="repeat" description="ANK" evidence="1">
    <location>
        <begin position="969"/>
        <end position="1001"/>
    </location>
</feature>
<organism evidence="6 7">
    <name type="scientific">Brassica rapa subsp. trilocularis</name>
    <dbReference type="NCBI Taxonomy" id="1813537"/>
    <lineage>
        <taxon>Eukaryota</taxon>
        <taxon>Viridiplantae</taxon>
        <taxon>Streptophyta</taxon>
        <taxon>Embryophyta</taxon>
        <taxon>Tracheophyta</taxon>
        <taxon>Spermatophyta</taxon>
        <taxon>Magnoliopsida</taxon>
        <taxon>eudicotyledons</taxon>
        <taxon>Gunneridae</taxon>
        <taxon>Pentapetalae</taxon>
        <taxon>rosids</taxon>
        <taxon>malvids</taxon>
        <taxon>Brassicales</taxon>
        <taxon>Brassicaceae</taxon>
        <taxon>Brassiceae</taxon>
        <taxon>Brassica</taxon>
    </lineage>
</organism>
<dbReference type="InterPro" id="IPR036339">
    <property type="entry name" value="PUB-like_dom_sf"/>
</dbReference>
<dbReference type="Proteomes" id="UP000823674">
    <property type="component" value="Chromosome A08"/>
</dbReference>
<sequence>MAGVSLKCGDCGALLKSVEEAQEHAELTSHSNFAESTEAVLNIVCTTCSKPCRSKTESDLHTKRTGHTEFVDKTMETVKPISLEAPKAAAMEIDNTDGSSGSGDAAEVEMVVPGVDKNILEELEAMGFPKARATRALHYSGNASLEAAVNWVVEHENDPDVDEMPKVPANSNSGPPKPALTPEEVKIKAQELRERARKKKEEEEKRMEREREKERIRIGKELLEAKRIEEDNERKRIILLRKAEKEEERRAREKIRQKVEEDKAERRRKLGLPAEDPAAAKPSVPVVEEKKSSLPIRPATKTEKMRECLRSLKQAHKEDDAKVKRAFQTLLTYMGNVAKNPDEEKFRKIRLTNQTFQERVGSLRGGIEFMELCGFEKMEGGEFLFLPRDKIDPAVINSAGTELNSAINNPFFGEEMVRKKVPEWLNSTMWSTPPPSPSPSFNDDDATLLRHSPATKMSSMKKQEAESISVTPPPSTASSVPSPRPRNNGSSISGEYGNSSVAPSSAEDFSRQAHLSAELSRKVINMKELRSLASQSLPDSPGIRSTVWKLLLGYLPPERSLWSSELKQKRSQYKHYKDELLTSPSEITWRLVRSKGFDNYELKSGSRCMLSRSRITDEDHPLSLGKASVWNTYFQDIETIEQIDKDVKRTHPDIPFFSAESSFARSNQESMKNILLVFAKLNQGIRYVQGMNEILAPIFYVFRNDPDDDSSSHAEADAFFCFVELLSGFRDFYCQQLDNSVVGIRSAITRLSQLVRKHDEELWRHLEITTKVNPQFYAFRWITLLLTQEFSFFDCLHIWDALLSDPEGPLESLLGICCAMLVLVRRRLIAGDFTSNMKLLQHYPTTNISHLLYVANKLRSKINTQSTYSSQYFDKYYMTMYFGDLFNGKIESFCFVIFNMASNIDVTKYGHSPVHHAVVTRDYTRLKKLLSSLPKMRDPSEVKTEAASASEETKADSIASLIDRRDVVNRDTALHLAVKLGDETSAEMLMSSGADWSLQNEQGWSALQEAICCREERIAMIIVKHYQPLAWAKWCRRLPRLVATMHRMRDFYMEITFHFESSVIPFISRVAPSDTYKIWKRGANLRADMTLAGFDGFRIQRSDQTILFLGDGSEDGKVPSGSLLMISHKDKEVMNALDGAGAPATEEEVRQEVAAMSKTSIFRPGIDVTQAVLFPQLTWRRQERSEMVGKWKAKVYDMHNVVVSIKSRRVPGAMTDEELFSNGNNNQGDETEGEDLGDVLTEDERKQLESALKLDSPEESSEEREVMVTDGNGCCKQEKKGWFSGWKKREEGGGKRSSVPPRSSLCVDEKVSDLLGEEGREIKPGRHSTVESVVRDDSLKASTSEGKRKEGSRENEYKKGLRPILWLSERFPLQTKELLPLLDILANKVKAVRRLRELMTTKLPSGTFPVKVAIPVIPTIRVLVTFTKFEELEPIEDEFVTPPSTPTSPVKNSPREEPQASSSSSSSSWYQWMKTPSQRPSTSSGGFNNGKGENDQDPFAIPRGYNWITAEEKKKKVQEKNKAKKGKSSQNS</sequence>
<proteinExistence type="predicted"/>
<feature type="compositionally biased region" description="Basic residues" evidence="3">
    <location>
        <begin position="1522"/>
        <end position="1532"/>
    </location>
</feature>
<dbReference type="PANTHER" id="PTHR46713:SF1">
    <property type="entry name" value="F13M7.16 PROTEIN"/>
    <property type="match status" value="1"/>
</dbReference>
<dbReference type="PROSITE" id="PS50030">
    <property type="entry name" value="UBA"/>
    <property type="match status" value="1"/>
</dbReference>
<dbReference type="Gene3D" id="1.10.472.80">
    <property type="entry name" value="Ypt/Rab-GAP domain of gyp1p, domain 3"/>
    <property type="match status" value="1"/>
</dbReference>
<feature type="compositionally biased region" description="Polar residues" evidence="3">
    <location>
        <begin position="487"/>
        <end position="503"/>
    </location>
</feature>
<dbReference type="Gene3D" id="1.10.10.750">
    <property type="entry name" value="Ypt/Rab-GAP domain of gyp1p, domain 1"/>
    <property type="match status" value="1"/>
</dbReference>
<dbReference type="InterPro" id="IPR035969">
    <property type="entry name" value="Rab-GAP_TBC_sf"/>
</dbReference>
<evidence type="ECO:0000313" key="7">
    <source>
        <dbReference type="Proteomes" id="UP000823674"/>
    </source>
</evidence>
<dbReference type="InterPro" id="IPR018997">
    <property type="entry name" value="PUB_domain"/>
</dbReference>
<dbReference type="InterPro" id="IPR009060">
    <property type="entry name" value="UBA-like_sf"/>
</dbReference>
<keyword evidence="1" id="KW-0040">ANK repeat</keyword>
<gene>
    <name evidence="6" type="primary">A08p045420.1_BraROA</name>
    <name evidence="6" type="ORF">IGI04_032749</name>
</gene>
<comment type="caution">
    <text evidence="6">The sequence shown here is derived from an EMBL/GenBank/DDBJ whole genome shotgun (WGS) entry which is preliminary data.</text>
</comment>
<dbReference type="PANTHER" id="PTHR46713">
    <property type="entry name" value="F13M7.16 PROTEIN"/>
    <property type="match status" value="1"/>
</dbReference>
<dbReference type="Pfam" id="PF22562">
    <property type="entry name" value="UBA_7"/>
    <property type="match status" value="1"/>
</dbReference>
<dbReference type="InterPro" id="IPR002110">
    <property type="entry name" value="Ankyrin_rpt"/>
</dbReference>
<evidence type="ECO:0000256" key="3">
    <source>
        <dbReference type="SAM" id="MobiDB-lite"/>
    </source>
</evidence>
<dbReference type="Pfam" id="PF09409">
    <property type="entry name" value="PUB"/>
    <property type="match status" value="1"/>
</dbReference>
<dbReference type="SUPFAM" id="SSF46934">
    <property type="entry name" value="UBA-like"/>
    <property type="match status" value="1"/>
</dbReference>
<feature type="region of interest" description="Disordered" evidence="3">
    <location>
        <begin position="455"/>
        <end position="507"/>
    </location>
</feature>
<feature type="region of interest" description="Disordered" evidence="3">
    <location>
        <begin position="1214"/>
        <end position="1235"/>
    </location>
</feature>
<feature type="region of interest" description="Disordered" evidence="3">
    <location>
        <begin position="158"/>
        <end position="181"/>
    </location>
</feature>
<feature type="region of interest" description="Disordered" evidence="3">
    <location>
        <begin position="260"/>
        <end position="294"/>
    </location>
</feature>
<keyword evidence="7" id="KW-1185">Reference proteome</keyword>
<evidence type="ECO:0000256" key="1">
    <source>
        <dbReference type="PROSITE-ProRule" id="PRU00023"/>
    </source>
</evidence>
<feature type="domain" description="Rab-GAP TBC" evidence="5">
    <location>
        <begin position="538"/>
        <end position="806"/>
    </location>
</feature>
<dbReference type="PROSITE" id="PS00028">
    <property type="entry name" value="ZINC_FINGER_C2H2_1"/>
    <property type="match status" value="1"/>
</dbReference>
<keyword evidence="2" id="KW-0175">Coiled coil</keyword>
<evidence type="ECO:0008006" key="8">
    <source>
        <dbReference type="Google" id="ProtNLM"/>
    </source>
</evidence>